<keyword evidence="3" id="KW-1185">Reference proteome</keyword>
<evidence type="ECO:0000313" key="3">
    <source>
        <dbReference type="Proteomes" id="UP000176204"/>
    </source>
</evidence>
<evidence type="ECO:0000256" key="1">
    <source>
        <dbReference type="SAM" id="MobiDB-lite"/>
    </source>
</evidence>
<reference evidence="3" key="1">
    <citation type="submission" date="2016-09" db="EMBL/GenBank/DDBJ databases">
        <authorList>
            <person name="Koehorst J."/>
        </authorList>
    </citation>
    <scope>NUCLEOTIDE SEQUENCE [LARGE SCALE GENOMIC DNA]</scope>
</reference>
<dbReference type="Proteomes" id="UP000176204">
    <property type="component" value="Chromosome I"/>
</dbReference>
<evidence type="ECO:0000313" key="2">
    <source>
        <dbReference type="EMBL" id="SEH97180.1"/>
    </source>
</evidence>
<name>A0A1C7PFL5_9BACT</name>
<dbReference type="RefSeq" id="WP_067771950.1">
    <property type="nucleotide sequence ID" value="NZ_LIGX01000001.1"/>
</dbReference>
<dbReference type="AlphaFoldDB" id="A0A1C7PFL5"/>
<dbReference type="KEGG" id="agl:PYTT_2192"/>
<sequence>MGSSIGNAIMDVVTLGSSYQQRKAAKEQVRAANAMAAAMEKQPVVQASAVAAQRQESAEQSEQNVNSAARRRASLSRTVNTPGSAAASLLGGRRTLG</sequence>
<proteinExistence type="predicted"/>
<gene>
    <name evidence="2" type="ORF">PYTT_2192</name>
</gene>
<organism evidence="2 3">
    <name type="scientific">Akkermansia glycaniphila</name>
    <dbReference type="NCBI Taxonomy" id="1679444"/>
    <lineage>
        <taxon>Bacteria</taxon>
        <taxon>Pseudomonadati</taxon>
        <taxon>Verrucomicrobiota</taxon>
        <taxon>Verrucomicrobiia</taxon>
        <taxon>Verrucomicrobiales</taxon>
        <taxon>Akkermansiaceae</taxon>
        <taxon>Akkermansia</taxon>
    </lineage>
</organism>
<feature type="region of interest" description="Disordered" evidence="1">
    <location>
        <begin position="50"/>
        <end position="97"/>
    </location>
</feature>
<protein>
    <submittedName>
        <fullName evidence="2">Uncharacterized protein</fullName>
    </submittedName>
</protein>
<dbReference type="EMBL" id="LT629973">
    <property type="protein sequence ID" value="SEH97180.1"/>
    <property type="molecule type" value="Genomic_DNA"/>
</dbReference>
<accession>A0A1C7PFL5</accession>
<feature type="compositionally biased region" description="Low complexity" evidence="1">
    <location>
        <begin position="50"/>
        <end position="63"/>
    </location>
</feature>
<dbReference type="STRING" id="1679444.PYTT_2192"/>